<keyword evidence="3" id="KW-1185">Reference proteome</keyword>
<protein>
    <submittedName>
        <fullName evidence="2">Uncharacterized protein</fullName>
    </submittedName>
</protein>
<feature type="compositionally biased region" description="Polar residues" evidence="1">
    <location>
        <begin position="178"/>
        <end position="189"/>
    </location>
</feature>
<proteinExistence type="predicted"/>
<feature type="compositionally biased region" description="Polar residues" evidence="1">
    <location>
        <begin position="26"/>
        <end position="36"/>
    </location>
</feature>
<feature type="compositionally biased region" description="Basic and acidic residues" evidence="1">
    <location>
        <begin position="231"/>
        <end position="242"/>
    </location>
</feature>
<comment type="caution">
    <text evidence="2">The sequence shown here is derived from an EMBL/GenBank/DDBJ whole genome shotgun (WGS) entry which is preliminary data.</text>
</comment>
<feature type="compositionally biased region" description="Polar residues" evidence="1">
    <location>
        <begin position="243"/>
        <end position="254"/>
    </location>
</feature>
<evidence type="ECO:0000256" key="1">
    <source>
        <dbReference type="SAM" id="MobiDB-lite"/>
    </source>
</evidence>
<dbReference type="Proteomes" id="UP000654918">
    <property type="component" value="Unassembled WGS sequence"/>
</dbReference>
<evidence type="ECO:0000313" key="3">
    <source>
        <dbReference type="Proteomes" id="UP000654918"/>
    </source>
</evidence>
<evidence type="ECO:0000313" key="2">
    <source>
        <dbReference type="EMBL" id="KAF6842138.1"/>
    </source>
</evidence>
<organism evidence="2 3">
    <name type="scientific">Colletotrichum plurivorum</name>
    <dbReference type="NCBI Taxonomy" id="2175906"/>
    <lineage>
        <taxon>Eukaryota</taxon>
        <taxon>Fungi</taxon>
        <taxon>Dikarya</taxon>
        <taxon>Ascomycota</taxon>
        <taxon>Pezizomycotina</taxon>
        <taxon>Sordariomycetes</taxon>
        <taxon>Hypocreomycetidae</taxon>
        <taxon>Glomerellales</taxon>
        <taxon>Glomerellaceae</taxon>
        <taxon>Colletotrichum</taxon>
        <taxon>Colletotrichum orchidearum species complex</taxon>
    </lineage>
</organism>
<accession>A0A8H6NT91</accession>
<gene>
    <name evidence="2" type="ORF">CPLU01_00231</name>
</gene>
<dbReference type="EMBL" id="WIGO01000001">
    <property type="protein sequence ID" value="KAF6842138.1"/>
    <property type="molecule type" value="Genomic_DNA"/>
</dbReference>
<reference evidence="2" key="1">
    <citation type="journal article" date="2020" name="Phytopathology">
        <title>Genome Sequence Resources of Colletotrichum truncatum, C. plurivorum, C. musicola, and C. sojae: Four Species Pathogenic to Soybean (Glycine max).</title>
        <authorList>
            <person name="Rogerio F."/>
            <person name="Boufleur T.R."/>
            <person name="Ciampi-Guillardi M."/>
            <person name="Sukno S.A."/>
            <person name="Thon M.R."/>
            <person name="Massola Junior N.S."/>
            <person name="Baroncelli R."/>
        </authorList>
    </citation>
    <scope>NUCLEOTIDE SEQUENCE</scope>
    <source>
        <strain evidence="2">LFN00145</strain>
    </source>
</reference>
<sequence length="254" mass="28223">MQKIATEPSKQSLNPQKVDKALRGISSGTLPKTFSWLTGKEDRSNPRSKKWFGKPPWNHRDSGDTISSVTSSVREVLAGKTPPGTPVRQSHSNDQPDYETPYPAGEATRVRTPPLNEFTASGKPRGFFTNAVPPGEGIDTWDAAQRSRPSVMKQKLKDGAKKPQKRAKEWFETKKRTPPTQAPVTNTRSFEFDIPEHLPSSPMCPAHPKHSSQGRGLCVYHGRRRPGSPYEIEHSVSERRQGSEVSITSRDSDA</sequence>
<name>A0A8H6NT91_9PEZI</name>
<feature type="region of interest" description="Disordered" evidence="1">
    <location>
        <begin position="1"/>
        <end position="254"/>
    </location>
</feature>
<feature type="compositionally biased region" description="Polar residues" evidence="1">
    <location>
        <begin position="64"/>
        <end position="73"/>
    </location>
</feature>
<dbReference type="AlphaFoldDB" id="A0A8H6NT91"/>
<feature type="compositionally biased region" description="Basic and acidic residues" evidence="1">
    <location>
        <begin position="155"/>
        <end position="175"/>
    </location>
</feature>